<protein>
    <submittedName>
        <fullName evidence="2">Uncharacterized protein</fullName>
    </submittedName>
</protein>
<comment type="caution">
    <text evidence="2">The sequence shown here is derived from an EMBL/GenBank/DDBJ whole genome shotgun (WGS) entry which is preliminary data.</text>
</comment>
<keyword evidence="1" id="KW-0732">Signal</keyword>
<dbReference type="EMBL" id="MLKD01000010">
    <property type="protein sequence ID" value="OQE22442.1"/>
    <property type="molecule type" value="Genomic_DNA"/>
</dbReference>
<evidence type="ECO:0000313" key="3">
    <source>
        <dbReference type="Proteomes" id="UP000191285"/>
    </source>
</evidence>
<evidence type="ECO:0000256" key="1">
    <source>
        <dbReference type="SAM" id="SignalP"/>
    </source>
</evidence>
<feature type="chain" id="PRO_5012731910" evidence="1">
    <location>
        <begin position="20"/>
        <end position="109"/>
    </location>
</feature>
<accession>A0A1V6T7X4</accession>
<organism evidence="2 3">
    <name type="scientific">Penicillium steckii</name>
    <dbReference type="NCBI Taxonomy" id="303698"/>
    <lineage>
        <taxon>Eukaryota</taxon>
        <taxon>Fungi</taxon>
        <taxon>Dikarya</taxon>
        <taxon>Ascomycota</taxon>
        <taxon>Pezizomycotina</taxon>
        <taxon>Eurotiomycetes</taxon>
        <taxon>Eurotiomycetidae</taxon>
        <taxon>Eurotiales</taxon>
        <taxon>Aspergillaceae</taxon>
        <taxon>Penicillium</taxon>
    </lineage>
</organism>
<evidence type="ECO:0000313" key="2">
    <source>
        <dbReference type="EMBL" id="OQE22442.1"/>
    </source>
</evidence>
<keyword evidence="3" id="KW-1185">Reference proteome</keyword>
<feature type="signal peptide" evidence="1">
    <location>
        <begin position="1"/>
        <end position="19"/>
    </location>
</feature>
<dbReference type="OrthoDB" id="4291851at2759"/>
<name>A0A1V6T7X4_9EURO</name>
<dbReference type="Proteomes" id="UP000191285">
    <property type="component" value="Unassembled WGS sequence"/>
</dbReference>
<proteinExistence type="predicted"/>
<reference evidence="3" key="1">
    <citation type="journal article" date="2017" name="Nat. Microbiol.">
        <title>Global analysis of biosynthetic gene clusters reveals vast potential of secondary metabolite production in Penicillium species.</title>
        <authorList>
            <person name="Nielsen J.C."/>
            <person name="Grijseels S."/>
            <person name="Prigent S."/>
            <person name="Ji B."/>
            <person name="Dainat J."/>
            <person name="Nielsen K.F."/>
            <person name="Frisvad J.C."/>
            <person name="Workman M."/>
            <person name="Nielsen J."/>
        </authorList>
    </citation>
    <scope>NUCLEOTIDE SEQUENCE [LARGE SCALE GENOMIC DNA]</scope>
    <source>
        <strain evidence="3">IBT 24891</strain>
    </source>
</reference>
<sequence>MYGLKQLSVLSFLLLSAYAARDVTHTTARREQQVGIETAAGSRGINAPLDDCYDDIDEEEVFTVSIRKYCRIFTGVGCTGRNTVLGPGDHSSKDPVPVGAIYCHSTRPY</sequence>
<gene>
    <name evidence="2" type="ORF">PENSTE_c010G09236</name>
</gene>
<dbReference type="AlphaFoldDB" id="A0A1V6T7X4"/>